<evidence type="ECO:0000256" key="4">
    <source>
        <dbReference type="ARBA" id="ARBA00022553"/>
    </source>
</evidence>
<dbReference type="EC" id="2.7.13.3" evidence="3"/>
<dbReference type="Pfam" id="PF02518">
    <property type="entry name" value="HATPase_c"/>
    <property type="match status" value="1"/>
</dbReference>
<comment type="caution">
    <text evidence="14">The sequence shown here is derived from an EMBL/GenBank/DDBJ whole genome shotgun (WGS) entry which is preliminary data.</text>
</comment>
<comment type="catalytic activity">
    <reaction evidence="1">
        <text>ATP + protein L-histidine = ADP + protein N-phospho-L-histidine.</text>
        <dbReference type="EC" id="2.7.13.3"/>
    </reaction>
</comment>
<dbReference type="InterPro" id="IPR005467">
    <property type="entry name" value="His_kinase_dom"/>
</dbReference>
<evidence type="ECO:0000256" key="6">
    <source>
        <dbReference type="ARBA" id="ARBA00022692"/>
    </source>
</evidence>
<keyword evidence="8 11" id="KW-1133">Transmembrane helix</keyword>
<keyword evidence="6 11" id="KW-0812">Transmembrane</keyword>
<dbReference type="GO" id="GO:0000155">
    <property type="term" value="F:phosphorelay sensor kinase activity"/>
    <property type="evidence" value="ECO:0007669"/>
    <property type="project" value="InterPro"/>
</dbReference>
<evidence type="ECO:0000256" key="5">
    <source>
        <dbReference type="ARBA" id="ARBA00022679"/>
    </source>
</evidence>
<keyword evidence="7" id="KW-0418">Kinase</keyword>
<dbReference type="InterPro" id="IPR036890">
    <property type="entry name" value="HATPase_C_sf"/>
</dbReference>
<evidence type="ECO:0000256" key="9">
    <source>
        <dbReference type="ARBA" id="ARBA00023012"/>
    </source>
</evidence>
<dbReference type="InterPro" id="IPR003661">
    <property type="entry name" value="HisK_dim/P_dom"/>
</dbReference>
<evidence type="ECO:0000259" key="13">
    <source>
        <dbReference type="PROSITE" id="PS50885"/>
    </source>
</evidence>
<dbReference type="InterPro" id="IPR004358">
    <property type="entry name" value="Sig_transdc_His_kin-like_C"/>
</dbReference>
<dbReference type="PROSITE" id="PS50885">
    <property type="entry name" value="HAMP"/>
    <property type="match status" value="1"/>
</dbReference>
<feature type="transmembrane region" description="Helical" evidence="11">
    <location>
        <begin position="12"/>
        <end position="31"/>
    </location>
</feature>
<dbReference type="SMART" id="SM00387">
    <property type="entry name" value="HATPase_c"/>
    <property type="match status" value="1"/>
</dbReference>
<name>A0A1T1AUK9_RHOFE</name>
<organism evidence="14 15">
    <name type="scientific">Rhodoferax fermentans</name>
    <dbReference type="NCBI Taxonomy" id="28066"/>
    <lineage>
        <taxon>Bacteria</taxon>
        <taxon>Pseudomonadati</taxon>
        <taxon>Pseudomonadota</taxon>
        <taxon>Betaproteobacteria</taxon>
        <taxon>Burkholderiales</taxon>
        <taxon>Comamonadaceae</taxon>
        <taxon>Rhodoferax</taxon>
    </lineage>
</organism>
<proteinExistence type="predicted"/>
<evidence type="ECO:0000256" key="1">
    <source>
        <dbReference type="ARBA" id="ARBA00000085"/>
    </source>
</evidence>
<evidence type="ECO:0000313" key="15">
    <source>
        <dbReference type="Proteomes" id="UP000190750"/>
    </source>
</evidence>
<sequence>MFSLEKRLKVRLLLGMLLVGLVLGLVVRMQVHRQQGDMLDYQLEQVARALILSDLQGTRQTWDDDPALHLDVQVWDAVGSLLYRSSEQIDVDLDTPPGLSLVRSGHQADAVTLKVFTISNGQRTVQVMHAKSLRDELRWNAVLEVLLPSMLVVLVGALLVNFTLRRGLAPIRQLDDELSRRDASSLAPLEIPEAPTELASVVDTLNRLLQQLDASLQAHKRFIANAAHELRTPITAISLEVDNLLGSQDTAQMRQAASRLKLGAQRSQHLLQQMLTLARLEARAKPRPSVVVDLQSLAQDALVGLSTLASQRGIEFALETHGVTVVQGDPDDMRLLLDNLLGNALKFSPPDAVVEVNLRGDEQGVTLLVRDHGPGIAPELRARMLLPFVRVNAAVDGAGLGLAIVLEVVQKHGASLVLEDPASGPGLLVRVTFPAQMSASKG</sequence>
<feature type="domain" description="HAMP" evidence="13">
    <location>
        <begin position="165"/>
        <end position="217"/>
    </location>
</feature>
<evidence type="ECO:0000256" key="2">
    <source>
        <dbReference type="ARBA" id="ARBA00004370"/>
    </source>
</evidence>
<keyword evidence="4" id="KW-0597">Phosphoprotein</keyword>
<dbReference type="CDD" id="cd00082">
    <property type="entry name" value="HisKA"/>
    <property type="match status" value="1"/>
</dbReference>
<gene>
    <name evidence="14" type="ORF">RF819_14630</name>
</gene>
<dbReference type="InterPro" id="IPR003660">
    <property type="entry name" value="HAMP_dom"/>
</dbReference>
<dbReference type="PANTHER" id="PTHR45436:SF5">
    <property type="entry name" value="SENSOR HISTIDINE KINASE TRCS"/>
    <property type="match status" value="1"/>
</dbReference>
<feature type="domain" description="Histidine kinase" evidence="12">
    <location>
        <begin position="225"/>
        <end position="437"/>
    </location>
</feature>
<dbReference type="PRINTS" id="PR00344">
    <property type="entry name" value="BCTRLSENSOR"/>
</dbReference>
<keyword evidence="15" id="KW-1185">Reference proteome</keyword>
<dbReference type="OrthoDB" id="8554694at2"/>
<feature type="transmembrane region" description="Helical" evidence="11">
    <location>
        <begin position="145"/>
        <end position="164"/>
    </location>
</feature>
<evidence type="ECO:0000256" key="7">
    <source>
        <dbReference type="ARBA" id="ARBA00022777"/>
    </source>
</evidence>
<dbReference type="InterPro" id="IPR036097">
    <property type="entry name" value="HisK_dim/P_sf"/>
</dbReference>
<dbReference type="InterPro" id="IPR003594">
    <property type="entry name" value="HATPase_dom"/>
</dbReference>
<reference evidence="14 15" key="1">
    <citation type="submission" date="2017-01" db="EMBL/GenBank/DDBJ databases">
        <title>Genome sequencing of Rhodoferax fermentans JCM 7819.</title>
        <authorList>
            <person name="Kim Y.J."/>
            <person name="Farh M.E.-A."/>
            <person name="Yang D.-C."/>
        </authorList>
    </citation>
    <scope>NUCLEOTIDE SEQUENCE [LARGE SCALE GENOMIC DNA]</scope>
    <source>
        <strain evidence="14 15">JCM 7819</strain>
    </source>
</reference>
<dbReference type="SUPFAM" id="SSF47384">
    <property type="entry name" value="Homodimeric domain of signal transducing histidine kinase"/>
    <property type="match status" value="1"/>
</dbReference>
<dbReference type="EMBL" id="MTJN01000002">
    <property type="protein sequence ID" value="OOV07790.1"/>
    <property type="molecule type" value="Genomic_DNA"/>
</dbReference>
<dbReference type="InterPro" id="IPR050428">
    <property type="entry name" value="TCS_sensor_his_kinase"/>
</dbReference>
<dbReference type="STRING" id="28066.RF819_14630"/>
<dbReference type="Gene3D" id="3.30.565.10">
    <property type="entry name" value="Histidine kinase-like ATPase, C-terminal domain"/>
    <property type="match status" value="1"/>
</dbReference>
<dbReference type="SMART" id="SM00388">
    <property type="entry name" value="HisKA"/>
    <property type="match status" value="1"/>
</dbReference>
<dbReference type="RefSeq" id="WP_078365648.1">
    <property type="nucleotide sequence ID" value="NZ_MTJN01000002.1"/>
</dbReference>
<dbReference type="CDD" id="cd00075">
    <property type="entry name" value="HATPase"/>
    <property type="match status" value="1"/>
</dbReference>
<evidence type="ECO:0000256" key="11">
    <source>
        <dbReference type="SAM" id="Phobius"/>
    </source>
</evidence>
<evidence type="ECO:0000256" key="3">
    <source>
        <dbReference type="ARBA" id="ARBA00012438"/>
    </source>
</evidence>
<keyword evidence="9" id="KW-0902">Two-component regulatory system</keyword>
<dbReference type="Proteomes" id="UP000190750">
    <property type="component" value="Unassembled WGS sequence"/>
</dbReference>
<dbReference type="Pfam" id="PF00512">
    <property type="entry name" value="HisKA"/>
    <property type="match status" value="1"/>
</dbReference>
<evidence type="ECO:0000256" key="8">
    <source>
        <dbReference type="ARBA" id="ARBA00022989"/>
    </source>
</evidence>
<protein>
    <recommendedName>
        <fullName evidence="3">histidine kinase</fullName>
        <ecNumber evidence="3">2.7.13.3</ecNumber>
    </recommendedName>
</protein>
<keyword evidence="10 11" id="KW-0472">Membrane</keyword>
<dbReference type="GO" id="GO:0016020">
    <property type="term" value="C:membrane"/>
    <property type="evidence" value="ECO:0007669"/>
    <property type="project" value="UniProtKB-SubCell"/>
</dbReference>
<keyword evidence="5" id="KW-0808">Transferase</keyword>
<accession>A0A1T1AUK9</accession>
<dbReference type="PROSITE" id="PS50109">
    <property type="entry name" value="HIS_KIN"/>
    <property type="match status" value="1"/>
</dbReference>
<dbReference type="Gene3D" id="1.10.287.130">
    <property type="match status" value="1"/>
</dbReference>
<comment type="subcellular location">
    <subcellularLocation>
        <location evidence="2">Membrane</location>
    </subcellularLocation>
</comment>
<evidence type="ECO:0000313" key="14">
    <source>
        <dbReference type="EMBL" id="OOV07790.1"/>
    </source>
</evidence>
<dbReference type="PANTHER" id="PTHR45436">
    <property type="entry name" value="SENSOR HISTIDINE KINASE YKOH"/>
    <property type="match status" value="1"/>
</dbReference>
<dbReference type="AlphaFoldDB" id="A0A1T1AUK9"/>
<evidence type="ECO:0000256" key="10">
    <source>
        <dbReference type="ARBA" id="ARBA00023136"/>
    </source>
</evidence>
<evidence type="ECO:0000259" key="12">
    <source>
        <dbReference type="PROSITE" id="PS50109"/>
    </source>
</evidence>
<dbReference type="SUPFAM" id="SSF55874">
    <property type="entry name" value="ATPase domain of HSP90 chaperone/DNA topoisomerase II/histidine kinase"/>
    <property type="match status" value="1"/>
</dbReference>